<feature type="transmembrane region" description="Helical" evidence="11">
    <location>
        <begin position="385"/>
        <end position="408"/>
    </location>
</feature>
<feature type="domain" description="Palmitoyltransferase DHHC" evidence="13">
    <location>
        <begin position="340"/>
        <end position="462"/>
    </location>
</feature>
<keyword evidence="15" id="KW-1185">Reference proteome</keyword>
<feature type="region of interest" description="Disordered" evidence="12">
    <location>
        <begin position="562"/>
        <end position="592"/>
    </location>
</feature>
<feature type="transmembrane region" description="Helical" evidence="11">
    <location>
        <begin position="12"/>
        <end position="30"/>
    </location>
</feature>
<accession>A0A835TDI7</accession>
<gene>
    <name evidence="14" type="ORF">HYH02_010819</name>
</gene>
<dbReference type="GO" id="GO:0005794">
    <property type="term" value="C:Golgi apparatus"/>
    <property type="evidence" value="ECO:0007669"/>
    <property type="project" value="TreeGrafter"/>
</dbReference>
<evidence type="ECO:0000256" key="10">
    <source>
        <dbReference type="ARBA" id="ARBA00048048"/>
    </source>
</evidence>
<dbReference type="GO" id="GO:0005783">
    <property type="term" value="C:endoplasmic reticulum"/>
    <property type="evidence" value="ECO:0007669"/>
    <property type="project" value="TreeGrafter"/>
</dbReference>
<feature type="compositionally biased region" description="Low complexity" evidence="12">
    <location>
        <begin position="562"/>
        <end position="572"/>
    </location>
</feature>
<feature type="region of interest" description="Disordered" evidence="12">
    <location>
        <begin position="222"/>
        <end position="258"/>
    </location>
</feature>
<feature type="compositionally biased region" description="Gly residues" evidence="12">
    <location>
        <begin position="635"/>
        <end position="651"/>
    </location>
</feature>
<evidence type="ECO:0000256" key="3">
    <source>
        <dbReference type="ARBA" id="ARBA00022679"/>
    </source>
</evidence>
<reference evidence="14" key="1">
    <citation type="journal article" date="2020" name="bioRxiv">
        <title>Comparative genomics of Chlamydomonas.</title>
        <authorList>
            <person name="Craig R.J."/>
            <person name="Hasan A.R."/>
            <person name="Ness R.W."/>
            <person name="Keightley P.D."/>
        </authorList>
    </citation>
    <scope>NUCLEOTIDE SEQUENCE</scope>
    <source>
        <strain evidence="14">CCAP 11/173</strain>
    </source>
</reference>
<evidence type="ECO:0000256" key="6">
    <source>
        <dbReference type="ARBA" id="ARBA00023136"/>
    </source>
</evidence>
<dbReference type="PANTHER" id="PTHR22883">
    <property type="entry name" value="ZINC FINGER DHHC DOMAIN CONTAINING PROTEIN"/>
    <property type="match status" value="1"/>
</dbReference>
<comment type="domain">
    <text evidence="11">The DHHC domain is required for palmitoyltransferase activity.</text>
</comment>
<dbReference type="EC" id="2.3.1.225" evidence="11"/>
<keyword evidence="8" id="KW-0449">Lipoprotein</keyword>
<evidence type="ECO:0000256" key="5">
    <source>
        <dbReference type="ARBA" id="ARBA00022989"/>
    </source>
</evidence>
<evidence type="ECO:0000256" key="2">
    <source>
        <dbReference type="ARBA" id="ARBA00008574"/>
    </source>
</evidence>
<dbReference type="InterPro" id="IPR001594">
    <property type="entry name" value="Palmitoyltrfase_DHHC"/>
</dbReference>
<dbReference type="InterPro" id="IPR039859">
    <property type="entry name" value="PFA4/ZDH16/20/ERF2-like"/>
</dbReference>
<dbReference type="GO" id="GO:0006612">
    <property type="term" value="P:protein targeting to membrane"/>
    <property type="evidence" value="ECO:0007669"/>
    <property type="project" value="TreeGrafter"/>
</dbReference>
<feature type="transmembrane region" description="Helical" evidence="11">
    <location>
        <begin position="428"/>
        <end position="453"/>
    </location>
</feature>
<keyword evidence="4 11" id="KW-0812">Transmembrane</keyword>
<dbReference type="Proteomes" id="UP000613740">
    <property type="component" value="Unassembled WGS sequence"/>
</dbReference>
<comment type="similarity">
    <text evidence="2 11">Belongs to the DHHC palmitoyltransferase family.</text>
</comment>
<evidence type="ECO:0000256" key="11">
    <source>
        <dbReference type="RuleBase" id="RU079119"/>
    </source>
</evidence>
<sequence>MACRAAGPAMLSLHYVLMAGAIFGCGVRGLPAYYQAIIALLLGASFVLLWATHLADPGILPPSSSRDAVVVALESGEGEVPHRSRYTRTVNGVWVRTMKMSEWRAERRHLLRPHQQGCFGADPAHDDDQDAFTAAAGGPAPVSVGGGGGHPGGGAVALVGAGNSRSGVKGDQALPAAAAAAAGLTVTAMASGAAATPSDAGGGGGGGGDYAVYGGQAVATAGRAAGGRRPSPSPSSPSLPGYVPLAPSPTAASAPDAAGAALAQAPGAAHGHLAGLHVSVQAGHDGGGSGVAAHPASKAGPEAAASATAVAATPAAAAAAAPTAAATAAPTSDSEPLVVHKYCVTCHIWRPERAHHCSVCGGCMAHFDHHCGVVGNCVAHLNHRFFASFMLLAQIAALLTIGGCAWRLKNDGFPGASSWSNVETYLLLLLALVAAYHVFMLGFGAMHCVFLMCDMTTKEMINGFAVFRRNLPCLPSGSRSPARLARAWRHMLLGPVRLRPRAFAAIADGVCGRDPDQLPGATSGFGRDAAAWAAQYPAAALFPVAAGQALAQSPAVGAVAGAAGAAAPGGPQAHERGQGQGQSAVGPLPSTGGGVTSSLAAASGFLQHGAGAGTYDGHTAGFAQRPGLGDVESGGDSGTQLIGGGGGAVKK</sequence>
<dbReference type="EMBL" id="JAEHOD010000043">
    <property type="protein sequence ID" value="KAG2438364.1"/>
    <property type="molecule type" value="Genomic_DNA"/>
</dbReference>
<dbReference type="GO" id="GO:0019706">
    <property type="term" value="F:protein-cysteine S-palmitoyltransferase activity"/>
    <property type="evidence" value="ECO:0007669"/>
    <property type="project" value="UniProtKB-EC"/>
</dbReference>
<keyword evidence="7" id="KW-0564">Palmitate</keyword>
<keyword evidence="6 11" id="KW-0472">Membrane</keyword>
<feature type="region of interest" description="Disordered" evidence="12">
    <location>
        <begin position="623"/>
        <end position="651"/>
    </location>
</feature>
<protein>
    <recommendedName>
        <fullName evidence="11">S-acyltransferase</fullName>
        <ecNumber evidence="11">2.3.1.225</ecNumber>
    </recommendedName>
    <alternativeName>
        <fullName evidence="11">Palmitoyltransferase</fullName>
    </alternativeName>
</protein>
<evidence type="ECO:0000256" key="1">
    <source>
        <dbReference type="ARBA" id="ARBA00004127"/>
    </source>
</evidence>
<dbReference type="PANTHER" id="PTHR22883:SF43">
    <property type="entry name" value="PALMITOYLTRANSFERASE APP"/>
    <property type="match status" value="1"/>
</dbReference>
<evidence type="ECO:0000256" key="7">
    <source>
        <dbReference type="ARBA" id="ARBA00023139"/>
    </source>
</evidence>
<keyword evidence="9 11" id="KW-0012">Acyltransferase</keyword>
<organism evidence="14 15">
    <name type="scientific">Chlamydomonas schloesseri</name>
    <dbReference type="NCBI Taxonomy" id="2026947"/>
    <lineage>
        <taxon>Eukaryota</taxon>
        <taxon>Viridiplantae</taxon>
        <taxon>Chlorophyta</taxon>
        <taxon>core chlorophytes</taxon>
        <taxon>Chlorophyceae</taxon>
        <taxon>CS clade</taxon>
        <taxon>Chlamydomonadales</taxon>
        <taxon>Chlamydomonadaceae</taxon>
        <taxon>Chlamydomonas</taxon>
    </lineage>
</organism>
<evidence type="ECO:0000256" key="8">
    <source>
        <dbReference type="ARBA" id="ARBA00023288"/>
    </source>
</evidence>
<name>A0A835TDI7_9CHLO</name>
<dbReference type="OrthoDB" id="4096362at2759"/>
<evidence type="ECO:0000256" key="4">
    <source>
        <dbReference type="ARBA" id="ARBA00022692"/>
    </source>
</evidence>
<dbReference type="PROSITE" id="PS51257">
    <property type="entry name" value="PROKAR_LIPOPROTEIN"/>
    <property type="match status" value="1"/>
</dbReference>
<keyword evidence="3 11" id="KW-0808">Transferase</keyword>
<evidence type="ECO:0000256" key="12">
    <source>
        <dbReference type="SAM" id="MobiDB-lite"/>
    </source>
</evidence>
<evidence type="ECO:0000259" key="13">
    <source>
        <dbReference type="Pfam" id="PF01529"/>
    </source>
</evidence>
<comment type="caution">
    <text evidence="14">The sequence shown here is derived from an EMBL/GenBank/DDBJ whole genome shotgun (WGS) entry which is preliminary data.</text>
</comment>
<evidence type="ECO:0000313" key="14">
    <source>
        <dbReference type="EMBL" id="KAG2438364.1"/>
    </source>
</evidence>
<evidence type="ECO:0000256" key="9">
    <source>
        <dbReference type="ARBA" id="ARBA00023315"/>
    </source>
</evidence>
<dbReference type="AlphaFoldDB" id="A0A835TDI7"/>
<feature type="transmembrane region" description="Helical" evidence="11">
    <location>
        <begin position="36"/>
        <end position="55"/>
    </location>
</feature>
<evidence type="ECO:0000313" key="15">
    <source>
        <dbReference type="Proteomes" id="UP000613740"/>
    </source>
</evidence>
<comment type="catalytic activity">
    <reaction evidence="10 11">
        <text>L-cysteinyl-[protein] + hexadecanoyl-CoA = S-hexadecanoyl-L-cysteinyl-[protein] + CoA</text>
        <dbReference type="Rhea" id="RHEA:36683"/>
        <dbReference type="Rhea" id="RHEA-COMP:10131"/>
        <dbReference type="Rhea" id="RHEA-COMP:11032"/>
        <dbReference type="ChEBI" id="CHEBI:29950"/>
        <dbReference type="ChEBI" id="CHEBI:57287"/>
        <dbReference type="ChEBI" id="CHEBI:57379"/>
        <dbReference type="ChEBI" id="CHEBI:74151"/>
        <dbReference type="EC" id="2.3.1.225"/>
    </reaction>
</comment>
<feature type="compositionally biased region" description="Low complexity" evidence="12">
    <location>
        <begin position="238"/>
        <end position="258"/>
    </location>
</feature>
<dbReference type="Pfam" id="PF01529">
    <property type="entry name" value="DHHC"/>
    <property type="match status" value="1"/>
</dbReference>
<proteinExistence type="inferred from homology"/>
<dbReference type="PROSITE" id="PS50216">
    <property type="entry name" value="DHHC"/>
    <property type="match status" value="1"/>
</dbReference>
<comment type="subcellular location">
    <subcellularLocation>
        <location evidence="1">Endomembrane system</location>
        <topology evidence="1">Multi-pass membrane protein</topology>
    </subcellularLocation>
</comment>
<keyword evidence="5 11" id="KW-1133">Transmembrane helix</keyword>